<dbReference type="EMBL" id="FNVQ01000006">
    <property type="protein sequence ID" value="SEG84249.1"/>
    <property type="molecule type" value="Genomic_DNA"/>
</dbReference>
<reference evidence="2 3" key="1">
    <citation type="submission" date="2016-10" db="EMBL/GenBank/DDBJ databases">
        <authorList>
            <person name="de Groot N.N."/>
        </authorList>
    </citation>
    <scope>NUCLEOTIDE SEQUENCE [LARGE SCALE GENOMIC DNA]</scope>
    <source>
        <strain evidence="2 3">DSM 22012</strain>
    </source>
</reference>
<dbReference type="PRINTS" id="PR00080">
    <property type="entry name" value="SDRFAMILY"/>
</dbReference>
<name>A0A1H6DG69_9GAMM</name>
<gene>
    <name evidence="2" type="ORF">SAMN05444390_106103</name>
</gene>
<dbReference type="Gene3D" id="3.40.50.720">
    <property type="entry name" value="NAD(P)-binding Rossmann-like Domain"/>
    <property type="match status" value="1"/>
</dbReference>
<evidence type="ECO:0000313" key="2">
    <source>
        <dbReference type="EMBL" id="SEG84249.1"/>
    </source>
</evidence>
<accession>A0A1H6DG69</accession>
<evidence type="ECO:0000256" key="1">
    <source>
        <dbReference type="ARBA" id="ARBA00006484"/>
    </source>
</evidence>
<comment type="similarity">
    <text evidence="1">Belongs to the short-chain dehydrogenases/reductases (SDR) family.</text>
</comment>
<proteinExistence type="inferred from homology"/>
<protein>
    <submittedName>
        <fullName evidence="2">3-oxoacyl-[acyl-carrier protein] reductase</fullName>
    </submittedName>
</protein>
<dbReference type="Proteomes" id="UP000236745">
    <property type="component" value="Unassembled WGS sequence"/>
</dbReference>
<keyword evidence="3" id="KW-1185">Reference proteome</keyword>
<dbReference type="PRINTS" id="PR00081">
    <property type="entry name" value="GDHRDH"/>
</dbReference>
<dbReference type="OrthoDB" id="9814396at2"/>
<dbReference type="InterPro" id="IPR002347">
    <property type="entry name" value="SDR_fam"/>
</dbReference>
<dbReference type="FunFam" id="3.40.50.720:FF:000084">
    <property type="entry name" value="Short-chain dehydrogenase reductase"/>
    <property type="match status" value="1"/>
</dbReference>
<dbReference type="PROSITE" id="PS00061">
    <property type="entry name" value="ADH_SHORT"/>
    <property type="match status" value="1"/>
</dbReference>
<dbReference type="InterPro" id="IPR036291">
    <property type="entry name" value="NAD(P)-bd_dom_sf"/>
</dbReference>
<dbReference type="SUPFAM" id="SSF51735">
    <property type="entry name" value="NAD(P)-binding Rossmann-fold domains"/>
    <property type="match status" value="1"/>
</dbReference>
<evidence type="ECO:0000313" key="3">
    <source>
        <dbReference type="Proteomes" id="UP000236745"/>
    </source>
</evidence>
<sequence>MSLRNQIVDSLKRDDGLAGKVAIISGAASGIGQALAVSYAQAGVKVVAGYFPGDPHDIQQTVDKVIAAGGQCIPVSLDVRSQQQCDDLASTAVQEFGRLDIVVAAAGILRQASIGEMSDNEWDDMLSVDLSGVMRLFRSGSRQIEEGGSMIAISSIAGGVYGWDHHAHYAASKSGVLGLVRSLAVELAERKVRVNTIIPGLIETPQSLDPVNSLGSDGLKAAGAYIPLGRVGRAEEVAKVVRFLSGDDSSYITGQELIVDGGLTVRWPG</sequence>
<organism evidence="2 3">
    <name type="scientific">Marinobacterium lutimaris</name>
    <dbReference type="NCBI Taxonomy" id="568106"/>
    <lineage>
        <taxon>Bacteria</taxon>
        <taxon>Pseudomonadati</taxon>
        <taxon>Pseudomonadota</taxon>
        <taxon>Gammaproteobacteria</taxon>
        <taxon>Oceanospirillales</taxon>
        <taxon>Oceanospirillaceae</taxon>
        <taxon>Marinobacterium</taxon>
    </lineage>
</organism>
<dbReference type="AlphaFoldDB" id="A0A1H6DG69"/>
<dbReference type="PANTHER" id="PTHR42760">
    <property type="entry name" value="SHORT-CHAIN DEHYDROGENASES/REDUCTASES FAMILY MEMBER"/>
    <property type="match status" value="1"/>
</dbReference>
<dbReference type="Pfam" id="PF13561">
    <property type="entry name" value="adh_short_C2"/>
    <property type="match status" value="1"/>
</dbReference>
<dbReference type="InterPro" id="IPR020904">
    <property type="entry name" value="Sc_DH/Rdtase_CS"/>
</dbReference>
<dbReference type="GO" id="GO:0016616">
    <property type="term" value="F:oxidoreductase activity, acting on the CH-OH group of donors, NAD or NADP as acceptor"/>
    <property type="evidence" value="ECO:0007669"/>
    <property type="project" value="TreeGrafter"/>
</dbReference>